<feature type="coiled-coil region" evidence="4">
    <location>
        <begin position="66"/>
        <end position="114"/>
    </location>
</feature>
<reference evidence="6" key="1">
    <citation type="submission" date="2020-05" db="EMBL/GenBank/DDBJ databases">
        <title>WGS assembly of Panicum virgatum.</title>
        <authorList>
            <person name="Lovell J.T."/>
            <person name="Jenkins J."/>
            <person name="Shu S."/>
            <person name="Juenger T.E."/>
            <person name="Schmutz J."/>
        </authorList>
    </citation>
    <scope>NUCLEOTIDE SEQUENCE</scope>
    <source>
        <strain evidence="6">AP13</strain>
    </source>
</reference>
<dbReference type="GO" id="GO:0007018">
    <property type="term" value="P:microtubule-based movement"/>
    <property type="evidence" value="ECO:0007669"/>
    <property type="project" value="InterPro"/>
</dbReference>
<dbReference type="GO" id="GO:0005524">
    <property type="term" value="F:ATP binding"/>
    <property type="evidence" value="ECO:0007669"/>
    <property type="project" value="InterPro"/>
</dbReference>
<gene>
    <name evidence="6" type="ORF">PVAP13_7KG121580</name>
</gene>
<evidence type="ECO:0000259" key="5">
    <source>
        <dbReference type="PROSITE" id="PS50067"/>
    </source>
</evidence>
<evidence type="ECO:0000313" key="7">
    <source>
        <dbReference type="Proteomes" id="UP000823388"/>
    </source>
</evidence>
<sequence length="134" mass="15332">MVLLNLWSCSCSSIYRQGGGSKVLMFVQISPADSDILKTLSSLKFASRARCIELGPAKKQVDTVELRRTKHMLEEAETKAKEKEQLCTNLQEKNKLLELKLKEQKHQRLVAEQKVSLLKMLCYLSLILLYDSFI</sequence>
<keyword evidence="2" id="KW-0505">Motor protein</keyword>
<dbReference type="PANTHER" id="PTHR47972:SF18">
    <property type="entry name" value="KINESIN-LIKE PROTEIN KIN-14R"/>
    <property type="match status" value="1"/>
</dbReference>
<keyword evidence="1" id="KW-0493">Microtubule</keyword>
<dbReference type="InterPro" id="IPR027640">
    <property type="entry name" value="Kinesin-like_fam"/>
</dbReference>
<dbReference type="EMBL" id="CM029049">
    <property type="protein sequence ID" value="KAG2571928.1"/>
    <property type="molecule type" value="Genomic_DNA"/>
</dbReference>
<dbReference type="SUPFAM" id="SSF52540">
    <property type="entry name" value="P-loop containing nucleoside triphosphate hydrolases"/>
    <property type="match status" value="1"/>
</dbReference>
<dbReference type="Proteomes" id="UP000823388">
    <property type="component" value="Chromosome 7K"/>
</dbReference>
<proteinExistence type="inferred from homology"/>
<accession>A0A8T0QFG2</accession>
<dbReference type="Gene3D" id="1.20.58.1980">
    <property type="match status" value="1"/>
</dbReference>
<dbReference type="InterPro" id="IPR027417">
    <property type="entry name" value="P-loop_NTPase"/>
</dbReference>
<protein>
    <recommendedName>
        <fullName evidence="5">Kinesin motor domain-containing protein</fullName>
    </recommendedName>
</protein>
<dbReference type="GO" id="GO:0008017">
    <property type="term" value="F:microtubule binding"/>
    <property type="evidence" value="ECO:0007669"/>
    <property type="project" value="InterPro"/>
</dbReference>
<name>A0A8T0QFG2_PANVG</name>
<evidence type="ECO:0000313" key="6">
    <source>
        <dbReference type="EMBL" id="KAG2571928.1"/>
    </source>
</evidence>
<dbReference type="PROSITE" id="PS50067">
    <property type="entry name" value="KINESIN_MOTOR_2"/>
    <property type="match status" value="1"/>
</dbReference>
<keyword evidence="7" id="KW-1185">Reference proteome</keyword>
<dbReference type="GO" id="GO:0003777">
    <property type="term" value="F:microtubule motor activity"/>
    <property type="evidence" value="ECO:0007669"/>
    <property type="project" value="InterPro"/>
</dbReference>
<dbReference type="GO" id="GO:0005874">
    <property type="term" value="C:microtubule"/>
    <property type="evidence" value="ECO:0007669"/>
    <property type="project" value="UniProtKB-KW"/>
</dbReference>
<comment type="caution">
    <text evidence="6">The sequence shown here is derived from an EMBL/GenBank/DDBJ whole genome shotgun (WGS) entry which is preliminary data.</text>
</comment>
<keyword evidence="4" id="KW-0175">Coiled coil</keyword>
<evidence type="ECO:0000256" key="2">
    <source>
        <dbReference type="ARBA" id="ARBA00023175"/>
    </source>
</evidence>
<evidence type="ECO:0000256" key="1">
    <source>
        <dbReference type="ARBA" id="ARBA00022701"/>
    </source>
</evidence>
<dbReference type="InterPro" id="IPR001752">
    <property type="entry name" value="Kinesin_motor_dom"/>
</dbReference>
<dbReference type="PANTHER" id="PTHR47972">
    <property type="entry name" value="KINESIN-LIKE PROTEIN KLP-3"/>
    <property type="match status" value="1"/>
</dbReference>
<organism evidence="6 7">
    <name type="scientific">Panicum virgatum</name>
    <name type="common">Blackwell switchgrass</name>
    <dbReference type="NCBI Taxonomy" id="38727"/>
    <lineage>
        <taxon>Eukaryota</taxon>
        <taxon>Viridiplantae</taxon>
        <taxon>Streptophyta</taxon>
        <taxon>Embryophyta</taxon>
        <taxon>Tracheophyta</taxon>
        <taxon>Spermatophyta</taxon>
        <taxon>Magnoliopsida</taxon>
        <taxon>Liliopsida</taxon>
        <taxon>Poales</taxon>
        <taxon>Poaceae</taxon>
        <taxon>PACMAD clade</taxon>
        <taxon>Panicoideae</taxon>
        <taxon>Panicodae</taxon>
        <taxon>Paniceae</taxon>
        <taxon>Panicinae</taxon>
        <taxon>Panicum</taxon>
        <taxon>Panicum sect. Hiantes</taxon>
    </lineage>
</organism>
<feature type="domain" description="Kinesin motor" evidence="5">
    <location>
        <begin position="1"/>
        <end position="52"/>
    </location>
</feature>
<dbReference type="AlphaFoldDB" id="A0A8T0QFG2"/>
<evidence type="ECO:0000256" key="3">
    <source>
        <dbReference type="PROSITE-ProRule" id="PRU00283"/>
    </source>
</evidence>
<comment type="caution">
    <text evidence="3">Lacks conserved residue(s) required for the propagation of feature annotation.</text>
</comment>
<comment type="similarity">
    <text evidence="3">Belongs to the TRAFAC class myosin-kinesin ATPase superfamily. Kinesin family.</text>
</comment>
<evidence type="ECO:0000256" key="4">
    <source>
        <dbReference type="SAM" id="Coils"/>
    </source>
</evidence>